<evidence type="ECO:0000256" key="1">
    <source>
        <dbReference type="ARBA" id="ARBA00006817"/>
    </source>
</evidence>
<evidence type="ECO:0000313" key="3">
    <source>
        <dbReference type="EMBL" id="GIE12807.1"/>
    </source>
</evidence>
<dbReference type="AlphaFoldDB" id="A0A919J3P3"/>
<proteinExistence type="inferred from homology"/>
<dbReference type="InterPro" id="IPR023393">
    <property type="entry name" value="START-like_dom_sf"/>
</dbReference>
<comment type="similarity">
    <text evidence="1">Belongs to the AHA1 family.</text>
</comment>
<evidence type="ECO:0000313" key="4">
    <source>
        <dbReference type="Proteomes" id="UP000598174"/>
    </source>
</evidence>
<name>A0A919J3P3_9ACTN</name>
<reference evidence="3" key="1">
    <citation type="submission" date="2021-01" db="EMBL/GenBank/DDBJ databases">
        <title>Whole genome shotgun sequence of Actinoplanes ferrugineus NBRC 15555.</title>
        <authorList>
            <person name="Komaki H."/>
            <person name="Tamura T."/>
        </authorList>
    </citation>
    <scope>NUCLEOTIDE SEQUENCE</scope>
    <source>
        <strain evidence="3">NBRC 15555</strain>
    </source>
</reference>
<sequence length="212" mass="23314">MAMPDVRQQISDVRRALGRRTLEAGEARVSTISQVYDTDLDDLWTVVTDAERIGRWFLPISGELKEGGHYQFEGNAGGTITACDKPNGYDATWEMGDQVSWITVRLTPVDGGTRFELEHVAHVKDEWWERFGPGATGIGWDSGLLGLASHLRDPATERLTPEQLVDWVLNGDGKLFMRLSADAWAQAAIADGADPASAQGQADRSFEAFTAY</sequence>
<dbReference type="CDD" id="cd08899">
    <property type="entry name" value="SRPBCC_CalC_Aha1-like_6"/>
    <property type="match status" value="1"/>
</dbReference>
<protein>
    <submittedName>
        <fullName evidence="3">Activator of HSP90 ATPase</fullName>
    </submittedName>
</protein>
<keyword evidence="4" id="KW-1185">Reference proteome</keyword>
<dbReference type="Pfam" id="PF08327">
    <property type="entry name" value="AHSA1"/>
    <property type="match status" value="1"/>
</dbReference>
<organism evidence="3 4">
    <name type="scientific">Paractinoplanes ferrugineus</name>
    <dbReference type="NCBI Taxonomy" id="113564"/>
    <lineage>
        <taxon>Bacteria</taxon>
        <taxon>Bacillati</taxon>
        <taxon>Actinomycetota</taxon>
        <taxon>Actinomycetes</taxon>
        <taxon>Micromonosporales</taxon>
        <taxon>Micromonosporaceae</taxon>
        <taxon>Paractinoplanes</taxon>
    </lineage>
</organism>
<dbReference type="InterPro" id="IPR013538">
    <property type="entry name" value="ASHA1/2-like_C"/>
</dbReference>
<comment type="caution">
    <text evidence="3">The sequence shown here is derived from an EMBL/GenBank/DDBJ whole genome shotgun (WGS) entry which is preliminary data.</text>
</comment>
<feature type="domain" description="Activator of Hsp90 ATPase homologue 1/2-like C-terminal" evidence="2">
    <location>
        <begin position="38"/>
        <end position="149"/>
    </location>
</feature>
<dbReference type="EMBL" id="BOMM01000041">
    <property type="protein sequence ID" value="GIE12807.1"/>
    <property type="molecule type" value="Genomic_DNA"/>
</dbReference>
<accession>A0A919J3P3</accession>
<evidence type="ECO:0000259" key="2">
    <source>
        <dbReference type="Pfam" id="PF08327"/>
    </source>
</evidence>
<dbReference type="Gene3D" id="3.30.530.20">
    <property type="match status" value="1"/>
</dbReference>
<dbReference type="SUPFAM" id="SSF55961">
    <property type="entry name" value="Bet v1-like"/>
    <property type="match status" value="1"/>
</dbReference>
<dbReference type="Proteomes" id="UP000598174">
    <property type="component" value="Unassembled WGS sequence"/>
</dbReference>
<gene>
    <name evidence="3" type="ORF">Afe05nite_46470</name>
</gene>